<evidence type="ECO:0000259" key="2">
    <source>
        <dbReference type="Pfam" id="PF19273"/>
    </source>
</evidence>
<dbReference type="GO" id="GO:0042565">
    <property type="term" value="C:RNA nuclear export complex"/>
    <property type="evidence" value="ECO:0007669"/>
    <property type="project" value="TreeGrafter"/>
</dbReference>
<reference evidence="3" key="1">
    <citation type="submission" date="2022-07" db="EMBL/GenBank/DDBJ databases">
        <title>Phylogenomic reconstructions and comparative analyses of Kickxellomycotina fungi.</title>
        <authorList>
            <person name="Reynolds N.K."/>
            <person name="Stajich J.E."/>
            <person name="Barry K."/>
            <person name="Grigoriev I.V."/>
            <person name="Crous P."/>
            <person name="Smith M.E."/>
        </authorList>
    </citation>
    <scope>NUCLEOTIDE SEQUENCE</scope>
    <source>
        <strain evidence="3">BCRC 34489</strain>
    </source>
</reference>
<dbReference type="InterPro" id="IPR045065">
    <property type="entry name" value="XPO1/5"/>
</dbReference>
<dbReference type="Pfam" id="PF19273">
    <property type="entry name" value="Exportin-5"/>
    <property type="match status" value="1"/>
</dbReference>
<comment type="caution">
    <text evidence="3">The sequence shown here is derived from an EMBL/GenBank/DDBJ whole genome shotgun (WGS) entry which is preliminary data.</text>
</comment>
<dbReference type="GO" id="GO:0005634">
    <property type="term" value="C:nucleus"/>
    <property type="evidence" value="ECO:0007669"/>
    <property type="project" value="TreeGrafter"/>
</dbReference>
<feature type="domain" description="Exportin-1/Importin-beta-like" evidence="1">
    <location>
        <begin position="112"/>
        <end position="293"/>
    </location>
</feature>
<dbReference type="InterPro" id="IPR045478">
    <property type="entry name" value="Exportin-5_C"/>
</dbReference>
<dbReference type="GO" id="GO:0006611">
    <property type="term" value="P:protein export from nucleus"/>
    <property type="evidence" value="ECO:0007669"/>
    <property type="project" value="InterPro"/>
</dbReference>
<dbReference type="OrthoDB" id="2215036at2759"/>
<protein>
    <submittedName>
        <fullName evidence="3">Karyopherin</fullName>
    </submittedName>
</protein>
<gene>
    <name evidence="3" type="primary">MSN5</name>
    <name evidence="3" type="ORF">GGI15_004206</name>
</gene>
<accession>A0A9W8LFY6</accession>
<dbReference type="Proteomes" id="UP001140172">
    <property type="component" value="Unassembled WGS sequence"/>
</dbReference>
<dbReference type="GO" id="GO:0005737">
    <property type="term" value="C:cytoplasm"/>
    <property type="evidence" value="ECO:0007669"/>
    <property type="project" value="TreeGrafter"/>
</dbReference>
<dbReference type="Gene3D" id="1.25.10.10">
    <property type="entry name" value="Leucine-rich Repeat Variant"/>
    <property type="match status" value="1"/>
</dbReference>
<dbReference type="PANTHER" id="PTHR11223:SF3">
    <property type="entry name" value="EXPORTIN-5"/>
    <property type="match status" value="1"/>
</dbReference>
<proteinExistence type="predicted"/>
<feature type="domain" description="Exportin-5 C-terminal" evidence="2">
    <location>
        <begin position="357"/>
        <end position="1110"/>
    </location>
</feature>
<dbReference type="InterPro" id="IPR016024">
    <property type="entry name" value="ARM-type_fold"/>
</dbReference>
<dbReference type="PANTHER" id="PTHR11223">
    <property type="entry name" value="EXPORTIN 1/5"/>
    <property type="match status" value="1"/>
</dbReference>
<dbReference type="GO" id="GO:0005049">
    <property type="term" value="F:nuclear export signal receptor activity"/>
    <property type="evidence" value="ECO:0007669"/>
    <property type="project" value="InterPro"/>
</dbReference>
<sequence>MDEATVKQTLQALELVYGADTAGEQRRQAEDLCQRLRDSSAAVAYGMHFALGAYGAPVQHFGLQLLEHAIRQRWSGSSDKGSAEGKVSFDDGMSIRDGLWPLMLAAGDLAGFVREKLVAVVVMLVLRMWPSAQWADLSAQMLRLHMLGGAHSEMALRVWQTLGEEMFVYDGDAMATVRKNELTNGIVGALLPLAAVAALYPSGYRLSSETSSTGNNKKAVLIVVEPGNEDGWLVRWTQQAQELARQPHDAAQAQAAALIDTLATFLDWVPLRALAATQLVARLGSLLRVGSSHVRQRAGAALETLARRSLSTVDDRDVVLQQFTAGALDDLAYVYATTHDAGKADGPWGGDEADAMAMARSVAQTASALTTHHWAHKKITSTAAAPKPLVHLLLLLVRDPRYTVASLVFGAWAAVLRHETLPSTPLVASTLGVLTQHVLHMLFAVSGAMQTLLRGDAEAAGISDVDADQFDSAVELRAFLAGEVRSRLLAIVRGVCAVDAPAFVGWMLPAVGPALDGSAQPAGVEAALLAIEAALATLDDVQQHVLADGSGAVTGAADALRQARAPSYALGRLVLDLDTRDDASLATRRLQTLAAFAFLLRDDALAEGAAGADDARALLLGVLQACAAHLAPEAGDTARAREQRQVARRATATLVKLAATIPDALMHVYGDLAQLVGGKLADEGVPPTVKCYLREFQLALVAGATVATPAERQALARPVLAPLVDALGACVPSLQTLEAFARYAGLAALDRAYAAGVDAARDDLLAARVRRAQLAHVLTSLHVCLQRTLDGPLVQPAVWTEHLGALVPALLQLVRCLHSLATPGHWRAMAWDSAEARANLFGVLDMSAAEQALIVGGTAPDVPGEQADAPVGLAAEVRSVQQTLSTVRDHAYRCIGRLVGLAGVYDASLGLMPALPADFTGCLFADAASVETRHWRLLLSEVVRPALDRVGRWPGVGPITCASAVACFVPVWLRPLLDFTAQRLEIEWAEHAELQQAPAGEAAAAAVIVHEKLLRDWTRTWAHVLGDLLGCLALQVPAAARIEHDLASGARVGAASAPADAPHSNMALAAFLASSDGGMLAATLAASLRLVRCARDTIAVRRVLSALAALAPSLVLLTLVPHYTKPSRAQASAAAAYRERVSSGALGLASSKGRTVFLGDWLTDEYCAALVHVCRDAYHVESQDAALHALADVLHHAAALTHRMPTPWVGKNGAEHGDPGLTLRRAIVRRVCADGGLQDADAVAVAAEECACDVDGRRRRAVLRVAVAPMLAVEQSRMFGAAPDARALRRVRRAQDEALARDAPDAWTNRSAGQSQALVDAEGFDLAAVMP</sequence>
<keyword evidence="4" id="KW-1185">Reference proteome</keyword>
<dbReference type="InterPro" id="IPR013598">
    <property type="entry name" value="Exportin-1/Importin-b-like"/>
</dbReference>
<dbReference type="SUPFAM" id="SSF48371">
    <property type="entry name" value="ARM repeat"/>
    <property type="match status" value="1"/>
</dbReference>
<dbReference type="EMBL" id="JANBUM010000357">
    <property type="protein sequence ID" value="KAJ2778322.1"/>
    <property type="molecule type" value="Genomic_DNA"/>
</dbReference>
<name>A0A9W8LFY6_9FUNG</name>
<evidence type="ECO:0000313" key="3">
    <source>
        <dbReference type="EMBL" id="KAJ2778322.1"/>
    </source>
</evidence>
<dbReference type="InterPro" id="IPR011989">
    <property type="entry name" value="ARM-like"/>
</dbReference>
<dbReference type="Pfam" id="PF08389">
    <property type="entry name" value="Xpo1"/>
    <property type="match status" value="1"/>
</dbReference>
<evidence type="ECO:0000313" key="4">
    <source>
        <dbReference type="Proteomes" id="UP001140172"/>
    </source>
</evidence>
<dbReference type="GO" id="GO:0006405">
    <property type="term" value="P:RNA export from nucleus"/>
    <property type="evidence" value="ECO:0007669"/>
    <property type="project" value="TreeGrafter"/>
</dbReference>
<evidence type="ECO:0000259" key="1">
    <source>
        <dbReference type="Pfam" id="PF08389"/>
    </source>
</evidence>
<organism evidence="3 4">
    <name type="scientific">Coemansia interrupta</name>
    <dbReference type="NCBI Taxonomy" id="1126814"/>
    <lineage>
        <taxon>Eukaryota</taxon>
        <taxon>Fungi</taxon>
        <taxon>Fungi incertae sedis</taxon>
        <taxon>Zoopagomycota</taxon>
        <taxon>Kickxellomycotina</taxon>
        <taxon>Kickxellomycetes</taxon>
        <taxon>Kickxellales</taxon>
        <taxon>Kickxellaceae</taxon>
        <taxon>Coemansia</taxon>
    </lineage>
</organism>
<dbReference type="GO" id="GO:0003723">
    <property type="term" value="F:RNA binding"/>
    <property type="evidence" value="ECO:0007669"/>
    <property type="project" value="TreeGrafter"/>
</dbReference>